<dbReference type="EMBL" id="BLLK01000045">
    <property type="protein sequence ID" value="GFH51380.1"/>
    <property type="molecule type" value="Genomic_DNA"/>
</dbReference>
<feature type="chain" id="PRO_5042289610" evidence="2">
    <location>
        <begin position="29"/>
        <end position="227"/>
    </location>
</feature>
<feature type="transmembrane region" description="Helical" evidence="1">
    <location>
        <begin position="179"/>
        <end position="200"/>
    </location>
</feature>
<reference evidence="3 4" key="1">
    <citation type="journal article" date="2021" name="Sci. Rep.">
        <title>The genome of the diatom Chaetoceros tenuissimus carries an ancient integrated fragment of an extant virus.</title>
        <authorList>
            <person name="Hongo Y."/>
            <person name="Kimura K."/>
            <person name="Takaki Y."/>
            <person name="Yoshida Y."/>
            <person name="Baba S."/>
            <person name="Kobayashi G."/>
            <person name="Nagasaki K."/>
            <person name="Hano T."/>
            <person name="Tomaru Y."/>
        </authorList>
    </citation>
    <scope>NUCLEOTIDE SEQUENCE [LARGE SCALE GENOMIC DNA]</scope>
    <source>
        <strain evidence="3 4">NIES-3715</strain>
    </source>
</reference>
<proteinExistence type="predicted"/>
<keyword evidence="2" id="KW-0732">Signal</keyword>
<sequence length="227" mass="25286">MNMQMAQRKLSWIFVLFSLTLCTRTCEAFSAHKLQTRTNHFSTNKPSRTCAFQKDFAFSPTISQTHVFMSSPSDEKDENHANHGLDADVISPWITYGVSIIGIFTSLVLLWSEYSIVTTRCGPSLLPDVIERSSYISIFILASGSNLSRIIFGSSLNNLLFGEDIYCERNSSIVLQKKVFGIMEAMVITSVFLTFAVLAYQCLNGDAFSPSAGMSGINVQWCKLVNE</sequence>
<accession>A0AAD3H5Q5</accession>
<comment type="caution">
    <text evidence="3">The sequence shown here is derived from an EMBL/GenBank/DDBJ whole genome shotgun (WGS) entry which is preliminary data.</text>
</comment>
<keyword evidence="1" id="KW-0472">Membrane</keyword>
<evidence type="ECO:0000256" key="1">
    <source>
        <dbReference type="SAM" id="Phobius"/>
    </source>
</evidence>
<evidence type="ECO:0000313" key="4">
    <source>
        <dbReference type="Proteomes" id="UP001054902"/>
    </source>
</evidence>
<dbReference type="Proteomes" id="UP001054902">
    <property type="component" value="Unassembled WGS sequence"/>
</dbReference>
<dbReference type="AlphaFoldDB" id="A0AAD3H5Q5"/>
<evidence type="ECO:0000313" key="3">
    <source>
        <dbReference type="EMBL" id="GFH51380.1"/>
    </source>
</evidence>
<feature type="transmembrane region" description="Helical" evidence="1">
    <location>
        <begin position="93"/>
        <end position="111"/>
    </location>
</feature>
<organism evidence="3 4">
    <name type="scientific">Chaetoceros tenuissimus</name>
    <dbReference type="NCBI Taxonomy" id="426638"/>
    <lineage>
        <taxon>Eukaryota</taxon>
        <taxon>Sar</taxon>
        <taxon>Stramenopiles</taxon>
        <taxon>Ochrophyta</taxon>
        <taxon>Bacillariophyta</taxon>
        <taxon>Coscinodiscophyceae</taxon>
        <taxon>Chaetocerotophycidae</taxon>
        <taxon>Chaetocerotales</taxon>
        <taxon>Chaetocerotaceae</taxon>
        <taxon>Chaetoceros</taxon>
    </lineage>
</organism>
<name>A0AAD3H5Q5_9STRA</name>
<protein>
    <submittedName>
        <fullName evidence="3">Uncharacterized protein</fullName>
    </submittedName>
</protein>
<gene>
    <name evidence="3" type="ORF">CTEN210_07856</name>
</gene>
<evidence type="ECO:0000256" key="2">
    <source>
        <dbReference type="SAM" id="SignalP"/>
    </source>
</evidence>
<keyword evidence="4" id="KW-1185">Reference proteome</keyword>
<keyword evidence="1" id="KW-0812">Transmembrane</keyword>
<keyword evidence="1" id="KW-1133">Transmembrane helix</keyword>
<feature type="signal peptide" evidence="2">
    <location>
        <begin position="1"/>
        <end position="28"/>
    </location>
</feature>